<accession>A0A815BPB8</accession>
<evidence type="ECO:0000256" key="1">
    <source>
        <dbReference type="ARBA" id="ARBA00022801"/>
    </source>
</evidence>
<evidence type="ECO:0000313" key="4">
    <source>
        <dbReference type="EMBL" id="CAF1273070.1"/>
    </source>
</evidence>
<protein>
    <recommendedName>
        <fullName evidence="3">Alpha-N-acetylglucosaminidase N-terminal domain-containing protein</fullName>
    </recommendedName>
</protein>
<evidence type="ECO:0000313" key="5">
    <source>
        <dbReference type="Proteomes" id="UP000663864"/>
    </source>
</evidence>
<feature type="domain" description="Alpha-N-acetylglucosaminidase N-terminal" evidence="3">
    <location>
        <begin position="50"/>
        <end position="106"/>
    </location>
</feature>
<dbReference type="Proteomes" id="UP000663864">
    <property type="component" value="Unassembled WGS sequence"/>
</dbReference>
<evidence type="ECO:0000259" key="3">
    <source>
        <dbReference type="Pfam" id="PF12971"/>
    </source>
</evidence>
<dbReference type="AlphaFoldDB" id="A0A815BPB8"/>
<keyword evidence="2" id="KW-0732">Signal</keyword>
<dbReference type="InterPro" id="IPR029018">
    <property type="entry name" value="Hex-like_dom2"/>
</dbReference>
<organism evidence="4 5">
    <name type="scientific">Rotaria sordida</name>
    <dbReference type="NCBI Taxonomy" id="392033"/>
    <lineage>
        <taxon>Eukaryota</taxon>
        <taxon>Metazoa</taxon>
        <taxon>Spiralia</taxon>
        <taxon>Gnathifera</taxon>
        <taxon>Rotifera</taxon>
        <taxon>Eurotatoria</taxon>
        <taxon>Bdelloidea</taxon>
        <taxon>Philodinida</taxon>
        <taxon>Philodinidae</taxon>
        <taxon>Rotaria</taxon>
    </lineage>
</organism>
<feature type="chain" id="PRO_5033023119" description="Alpha-N-acetylglucosaminidase N-terminal domain-containing protein" evidence="2">
    <location>
        <begin position="21"/>
        <end position="110"/>
    </location>
</feature>
<comment type="caution">
    <text evidence="4">The sequence shown here is derived from an EMBL/GenBank/DDBJ whole genome shotgun (WGS) entry which is preliminary data.</text>
</comment>
<name>A0A815BPB8_9BILA</name>
<dbReference type="Pfam" id="PF12971">
    <property type="entry name" value="NAGLU_N"/>
    <property type="match status" value="1"/>
</dbReference>
<evidence type="ECO:0000256" key="2">
    <source>
        <dbReference type="SAM" id="SignalP"/>
    </source>
</evidence>
<gene>
    <name evidence="4" type="ORF">ZHD862_LOCUS26518</name>
</gene>
<dbReference type="Gene3D" id="3.30.379.10">
    <property type="entry name" value="Chitobiase/beta-hexosaminidase domain 2-like"/>
    <property type="match status" value="1"/>
</dbReference>
<proteinExistence type="predicted"/>
<sequence length="110" mass="11951">MIRSLILCLVILLTLHQSNANKNSIHWPKSTVSSSKSNSDLISQVLDGAPATNFFQVSIKAELAINDKDVFELSNESTPGTILISASTNVAVAWAFSYHLKYIANSSDII</sequence>
<reference evidence="4" key="1">
    <citation type="submission" date="2021-02" db="EMBL/GenBank/DDBJ databases">
        <authorList>
            <person name="Nowell W R."/>
        </authorList>
    </citation>
    <scope>NUCLEOTIDE SEQUENCE</scope>
</reference>
<dbReference type="EMBL" id="CAJNOT010001997">
    <property type="protein sequence ID" value="CAF1273070.1"/>
    <property type="molecule type" value="Genomic_DNA"/>
</dbReference>
<dbReference type="GO" id="GO:0016787">
    <property type="term" value="F:hydrolase activity"/>
    <property type="evidence" value="ECO:0007669"/>
    <property type="project" value="UniProtKB-KW"/>
</dbReference>
<feature type="signal peptide" evidence="2">
    <location>
        <begin position="1"/>
        <end position="20"/>
    </location>
</feature>
<dbReference type="InterPro" id="IPR024240">
    <property type="entry name" value="NAGLU_N"/>
</dbReference>
<keyword evidence="1" id="KW-0378">Hydrolase</keyword>